<protein>
    <submittedName>
        <fullName evidence="2">Uncharacterized protein</fullName>
    </submittedName>
</protein>
<evidence type="ECO:0000313" key="3">
    <source>
        <dbReference type="Proteomes" id="UP000784294"/>
    </source>
</evidence>
<organism evidence="2 3">
    <name type="scientific">Protopolystoma xenopodis</name>
    <dbReference type="NCBI Taxonomy" id="117903"/>
    <lineage>
        <taxon>Eukaryota</taxon>
        <taxon>Metazoa</taxon>
        <taxon>Spiralia</taxon>
        <taxon>Lophotrochozoa</taxon>
        <taxon>Platyhelminthes</taxon>
        <taxon>Monogenea</taxon>
        <taxon>Polyopisthocotylea</taxon>
        <taxon>Polystomatidea</taxon>
        <taxon>Polystomatidae</taxon>
        <taxon>Protopolystoma</taxon>
    </lineage>
</organism>
<keyword evidence="3" id="KW-1185">Reference proteome</keyword>
<evidence type="ECO:0000313" key="2">
    <source>
        <dbReference type="EMBL" id="VEL42081.1"/>
    </source>
</evidence>
<gene>
    <name evidence="2" type="ORF">PXEA_LOCUS35521</name>
</gene>
<evidence type="ECO:0000256" key="1">
    <source>
        <dbReference type="SAM" id="MobiDB-lite"/>
    </source>
</evidence>
<accession>A0A3S5C8E6</accession>
<dbReference type="AlphaFoldDB" id="A0A3S5C8E6"/>
<proteinExistence type="predicted"/>
<dbReference type="Proteomes" id="UP000784294">
    <property type="component" value="Unassembled WGS sequence"/>
</dbReference>
<reference evidence="2" key="1">
    <citation type="submission" date="2018-11" db="EMBL/GenBank/DDBJ databases">
        <authorList>
            <consortium name="Pathogen Informatics"/>
        </authorList>
    </citation>
    <scope>NUCLEOTIDE SEQUENCE</scope>
</reference>
<feature type="region of interest" description="Disordered" evidence="1">
    <location>
        <begin position="49"/>
        <end position="95"/>
    </location>
</feature>
<comment type="caution">
    <text evidence="2">The sequence shown here is derived from an EMBL/GenBank/DDBJ whole genome shotgun (WGS) entry which is preliminary data.</text>
</comment>
<name>A0A3S5C8E6_9PLAT</name>
<sequence>MHGVAYIDHRLKLSSSSSLTENLASVGDLISCSKVLTEQTAMTCAGDKTVEARKGRKKKSRFGRQEASAPQLGEVETKPCMKTGSSNQPNTALRPGRMDEGAFSYLLTMAPEERGAIYLDRLGQCRNDVIDLKKAVAQPDSKHMQSINLLVGKLVYRSLPIFRLIKK</sequence>
<dbReference type="EMBL" id="CAAALY010272494">
    <property type="protein sequence ID" value="VEL42081.1"/>
    <property type="molecule type" value="Genomic_DNA"/>
</dbReference>